<gene>
    <name evidence="1" type="ORF">Gaeavirus21_1</name>
</gene>
<accession>A0A3G4ZZ65</accession>
<dbReference type="EMBL" id="MK072219">
    <property type="protein sequence ID" value="AYV80246.1"/>
    <property type="molecule type" value="Genomic_DNA"/>
</dbReference>
<protein>
    <submittedName>
        <fullName evidence="1">Uncharacterized protein</fullName>
    </submittedName>
</protein>
<organism evidence="1">
    <name type="scientific">Gaeavirus sp</name>
    <dbReference type="NCBI Taxonomy" id="2487767"/>
    <lineage>
        <taxon>Viruses</taxon>
        <taxon>Varidnaviria</taxon>
        <taxon>Bamfordvirae</taxon>
        <taxon>Nucleocytoviricota</taxon>
        <taxon>Megaviricetes</taxon>
        <taxon>Imitervirales</taxon>
        <taxon>Mimiviridae</taxon>
        <taxon>Klosneuvirinae</taxon>
    </lineage>
</organism>
<sequence length="278" mass="32410">MTSDILITIILILLIAAAFTYLQKCSKHPTAECNLENFDINKIHILQRDPEFNNIIDNLIKQKKYALSDGDIKALKNKFQIYNINGSDIQNITKILTQNCKNNFDNDNDNDNDNVNESKSELTPEELADVKSNLLNDTEYNRILSELDKDIRTPYPPDCENTRMLRCNNQKNYYYDVYGNNIISDTKQYLSNYYSTINDDHETECMPVQTVRKKKPEGYNKAFVPITSKPYFTNPFDIQPIDEDYSDFIIPDQYNNDIIQSNILNIDNSRMINPYTIY</sequence>
<evidence type="ECO:0000313" key="1">
    <source>
        <dbReference type="EMBL" id="AYV80246.1"/>
    </source>
</evidence>
<name>A0A3G4ZZ65_9VIRU</name>
<proteinExistence type="predicted"/>
<reference evidence="1" key="1">
    <citation type="submission" date="2018-10" db="EMBL/GenBank/DDBJ databases">
        <title>Hidden diversity of soil giant viruses.</title>
        <authorList>
            <person name="Schulz F."/>
            <person name="Alteio L."/>
            <person name="Goudeau D."/>
            <person name="Ryan E.M."/>
            <person name="Malmstrom R.R."/>
            <person name="Blanchard J."/>
            <person name="Woyke T."/>
        </authorList>
    </citation>
    <scope>NUCLEOTIDE SEQUENCE</scope>
    <source>
        <strain evidence="1">GAV1</strain>
    </source>
</reference>